<sequence>MALPNLATDADLTARGIDTSDATLIAALLASASAAVRDAAGVPITLTTATVTLNTVPGRRLRLPAVPVRSVAAVLLDGVAITDWKLRGNSLWRACRWQKPCDIPAEVTVTFTAGLDEVPADIVDMVCNLVGAGVAHAADGYEANTGKESEAIDDYRVAYAQGPDAPVSPMELPEGTKESLAARFGGGAAVVVTRS</sequence>
<comment type="caution">
    <text evidence="1">The sequence shown here is derived from an EMBL/GenBank/DDBJ whole genome shotgun (WGS) entry which is preliminary data.</text>
</comment>
<dbReference type="Proteomes" id="UP000248749">
    <property type="component" value="Unassembled WGS sequence"/>
</dbReference>
<protein>
    <submittedName>
        <fullName evidence="1">Uncharacterized protein</fullName>
    </submittedName>
</protein>
<proteinExistence type="predicted"/>
<keyword evidence="2" id="KW-1185">Reference proteome</keyword>
<name>A0A2W2DMA1_9ACTN</name>
<accession>A0A2W2DMA1</accession>
<dbReference type="RefSeq" id="WP_111134616.1">
    <property type="nucleotide sequence ID" value="NZ_POUB01000079.1"/>
</dbReference>
<dbReference type="EMBL" id="POUB01000079">
    <property type="protein sequence ID" value="PZF98256.1"/>
    <property type="molecule type" value="Genomic_DNA"/>
</dbReference>
<evidence type="ECO:0000313" key="1">
    <source>
        <dbReference type="EMBL" id="PZF98256.1"/>
    </source>
</evidence>
<dbReference type="AlphaFoldDB" id="A0A2W2DMA1"/>
<organism evidence="1 2">
    <name type="scientific">Micromonospora deserti</name>
    <dbReference type="NCBI Taxonomy" id="2070366"/>
    <lineage>
        <taxon>Bacteria</taxon>
        <taxon>Bacillati</taxon>
        <taxon>Actinomycetota</taxon>
        <taxon>Actinomycetes</taxon>
        <taxon>Micromonosporales</taxon>
        <taxon>Micromonosporaceae</taxon>
        <taxon>Micromonospora</taxon>
    </lineage>
</organism>
<dbReference type="OrthoDB" id="3628853at2"/>
<gene>
    <name evidence="1" type="ORF">C1I99_13805</name>
</gene>
<reference evidence="1 2" key="1">
    <citation type="submission" date="2018-01" db="EMBL/GenBank/DDBJ databases">
        <title>Draft genome sequence of Salinispora sp. 13K206.</title>
        <authorList>
            <person name="Sahin N."/>
            <person name="Saygin H."/>
            <person name="Ay H."/>
        </authorList>
    </citation>
    <scope>NUCLEOTIDE SEQUENCE [LARGE SCALE GENOMIC DNA]</scope>
    <source>
        <strain evidence="1 2">13K206</strain>
    </source>
</reference>
<evidence type="ECO:0000313" key="2">
    <source>
        <dbReference type="Proteomes" id="UP000248749"/>
    </source>
</evidence>